<dbReference type="EMBL" id="CSBK01001289">
    <property type="protein sequence ID" value="COY51026.1"/>
    <property type="molecule type" value="Genomic_DNA"/>
</dbReference>
<sequence length="61" mass="6467">MLTTRSGSQLASSRSQACLRCWLGSICRSLMCSTRSGVEPGVKTGMVTSRRTNALRSTSAA</sequence>
<evidence type="ECO:0000313" key="2">
    <source>
        <dbReference type="Proteomes" id="UP000039021"/>
    </source>
</evidence>
<evidence type="ECO:0000313" key="1">
    <source>
        <dbReference type="EMBL" id="COY51026.1"/>
    </source>
</evidence>
<organism evidence="1 2">
    <name type="scientific">Mycobacterium tuberculosis</name>
    <dbReference type="NCBI Taxonomy" id="1773"/>
    <lineage>
        <taxon>Bacteria</taxon>
        <taxon>Bacillati</taxon>
        <taxon>Actinomycetota</taxon>
        <taxon>Actinomycetes</taxon>
        <taxon>Mycobacteriales</taxon>
        <taxon>Mycobacteriaceae</taxon>
        <taxon>Mycobacterium</taxon>
        <taxon>Mycobacterium tuberculosis complex</taxon>
    </lineage>
</organism>
<comment type="caution">
    <text evidence="1">The sequence shown here is derived from an EMBL/GenBank/DDBJ whole genome shotgun (WGS) entry which is preliminary data.</text>
</comment>
<accession>A0A916LCE9</accession>
<dbReference type="AlphaFoldDB" id="A0A916LCE9"/>
<proteinExistence type="predicted"/>
<gene>
    <name evidence="1" type="ORF">ERS007739_02722</name>
</gene>
<dbReference type="Proteomes" id="UP000039021">
    <property type="component" value="Unassembled WGS sequence"/>
</dbReference>
<name>A0A916LCE9_MYCTX</name>
<reference evidence="2" key="1">
    <citation type="submission" date="2015-03" db="EMBL/GenBank/DDBJ databases">
        <authorList>
            <consortium name="Pathogen Informatics"/>
        </authorList>
    </citation>
    <scope>NUCLEOTIDE SEQUENCE [LARGE SCALE GENOMIC DNA]</scope>
    <source>
        <strain evidence="2">N09902308</strain>
    </source>
</reference>
<protein>
    <submittedName>
        <fullName evidence="1">Uncharacterized protein</fullName>
    </submittedName>
</protein>